<sequence length="248" mass="26443">MSASRPRRSVADRAALERHGSGSEPLAYDAAAYGERCALFYDEIYPKAPRQAIDRLTTLAGDRAVLEAGVGTGRFAIALAQRGLSVTGVDASAAMLAALHQKPGAAGIQTVLGDFTTLQWPARFGLVTCLVDTLALLPDAARQAAAINRLAAALEPGGFLVVETMVIDSLAPSSLHADIPVDSRHGRHRYRVDLCPVAYDALDAWVAAAGLALSVRWCDWNGRPWQGQQGNLISIFTKPQRDGTEPSR</sequence>
<dbReference type="InterPro" id="IPR029063">
    <property type="entry name" value="SAM-dependent_MTases_sf"/>
</dbReference>
<dbReference type="PANTHER" id="PTHR43464">
    <property type="entry name" value="METHYLTRANSFERASE"/>
    <property type="match status" value="1"/>
</dbReference>
<feature type="domain" description="Methyltransferase" evidence="4">
    <location>
        <begin position="65"/>
        <end position="158"/>
    </location>
</feature>
<organism evidence="5 6">
    <name type="scientific">Tahibacter amnicola</name>
    <dbReference type="NCBI Taxonomy" id="2976241"/>
    <lineage>
        <taxon>Bacteria</taxon>
        <taxon>Pseudomonadati</taxon>
        <taxon>Pseudomonadota</taxon>
        <taxon>Gammaproteobacteria</taxon>
        <taxon>Lysobacterales</taxon>
        <taxon>Rhodanobacteraceae</taxon>
        <taxon>Tahibacter</taxon>
    </lineage>
</organism>
<dbReference type="InterPro" id="IPR041698">
    <property type="entry name" value="Methyltransf_25"/>
</dbReference>
<dbReference type="SUPFAM" id="SSF53335">
    <property type="entry name" value="S-adenosyl-L-methionine-dependent methyltransferases"/>
    <property type="match status" value="1"/>
</dbReference>
<evidence type="ECO:0000259" key="4">
    <source>
        <dbReference type="Pfam" id="PF13649"/>
    </source>
</evidence>
<name>A0ABY6BCT9_9GAMM</name>
<evidence type="ECO:0000256" key="2">
    <source>
        <dbReference type="ARBA" id="ARBA00022679"/>
    </source>
</evidence>
<keyword evidence="1 5" id="KW-0489">Methyltransferase</keyword>
<evidence type="ECO:0000256" key="3">
    <source>
        <dbReference type="ARBA" id="ARBA00022691"/>
    </source>
</evidence>
<protein>
    <submittedName>
        <fullName evidence="5">Class I SAM-dependent methyltransferase</fullName>
    </submittedName>
</protein>
<dbReference type="GO" id="GO:0008168">
    <property type="term" value="F:methyltransferase activity"/>
    <property type="evidence" value="ECO:0007669"/>
    <property type="project" value="UniProtKB-KW"/>
</dbReference>
<dbReference type="RefSeq" id="WP_261694332.1">
    <property type="nucleotide sequence ID" value="NZ_CP104694.1"/>
</dbReference>
<keyword evidence="3" id="KW-0949">S-adenosyl-L-methionine</keyword>
<evidence type="ECO:0000256" key="1">
    <source>
        <dbReference type="ARBA" id="ARBA00022603"/>
    </source>
</evidence>
<dbReference type="PANTHER" id="PTHR43464:SF19">
    <property type="entry name" value="UBIQUINONE BIOSYNTHESIS O-METHYLTRANSFERASE, MITOCHONDRIAL"/>
    <property type="match status" value="1"/>
</dbReference>
<keyword evidence="2" id="KW-0808">Transferase</keyword>
<dbReference type="Proteomes" id="UP001064632">
    <property type="component" value="Chromosome"/>
</dbReference>
<proteinExistence type="predicted"/>
<reference evidence="5" key="1">
    <citation type="submission" date="2022-09" db="EMBL/GenBank/DDBJ databases">
        <title>Tahibacter sp. nov., isolated from a fresh water.</title>
        <authorList>
            <person name="Baek J.H."/>
            <person name="Lee J.K."/>
            <person name="Kim J.M."/>
            <person name="Jeon C.O."/>
        </authorList>
    </citation>
    <scope>NUCLEOTIDE SEQUENCE</scope>
    <source>
        <strain evidence="5">W38</strain>
    </source>
</reference>
<dbReference type="Pfam" id="PF13649">
    <property type="entry name" value="Methyltransf_25"/>
    <property type="match status" value="1"/>
</dbReference>
<dbReference type="EMBL" id="CP104694">
    <property type="protein sequence ID" value="UXI67357.1"/>
    <property type="molecule type" value="Genomic_DNA"/>
</dbReference>
<evidence type="ECO:0000313" key="6">
    <source>
        <dbReference type="Proteomes" id="UP001064632"/>
    </source>
</evidence>
<gene>
    <name evidence="5" type="ORF">N4264_21870</name>
</gene>
<dbReference type="CDD" id="cd02440">
    <property type="entry name" value="AdoMet_MTases"/>
    <property type="match status" value="1"/>
</dbReference>
<evidence type="ECO:0000313" key="5">
    <source>
        <dbReference type="EMBL" id="UXI67357.1"/>
    </source>
</evidence>
<keyword evidence="6" id="KW-1185">Reference proteome</keyword>
<dbReference type="Gene3D" id="3.40.50.150">
    <property type="entry name" value="Vaccinia Virus protein VP39"/>
    <property type="match status" value="1"/>
</dbReference>
<dbReference type="GO" id="GO:0032259">
    <property type="term" value="P:methylation"/>
    <property type="evidence" value="ECO:0007669"/>
    <property type="project" value="UniProtKB-KW"/>
</dbReference>
<accession>A0ABY6BCT9</accession>